<protein>
    <recommendedName>
        <fullName evidence="4">Glycosyltransferase RgtA/B/C/D-like domain-containing protein</fullName>
    </recommendedName>
</protein>
<feature type="transmembrane region" description="Helical" evidence="1">
    <location>
        <begin position="172"/>
        <end position="199"/>
    </location>
</feature>
<accession>A0A243W5F6</accession>
<evidence type="ECO:0000313" key="2">
    <source>
        <dbReference type="EMBL" id="OUJ68671.1"/>
    </source>
</evidence>
<sequence>MLLSPRWTKLVFFILLLALVPFLLLCFYNQPYLDDYAYANAFRAHGLWGAQVFLYHHWNGRFVASLLLTSLNPLSYGWPSGIGVSNLGIVLLTLLALWCSLRSLLQHAISQLTTALLTTGLFLLFVAIIPDIHSALYWFSSQATHHLASLMLLLLPVVVARAHQEKRPTVRAYWFGLAACSIVFVSGSSELVTVLLGWLLAVACGISLVRGEYKHAGRWASLLVLLVGTALFDVLAPSNLNRLHRETASVGSAASKLLQFWQPLWLIKALQLLLWQPSTLLILVVPLVLQPLAPHVVAVRPLGFRLPLLFSGMVLLGGVFLGAFLMQLEIATPSIVARCANVLLWWLLLGWPAACWAALPAEPVLSISSSRTARQVSAGLLCLLLGPPVVRAWCELLVEAPAWNRQSHQRYSFLQQVARAQPHVNVQFPPIRYVTPRYVLIRGYDILPTYNAPYNRYMATYFGVDSVRVDPTARDAAF</sequence>
<reference evidence="2 3" key="1">
    <citation type="submission" date="2017-01" db="EMBL/GenBank/DDBJ databases">
        <title>A new Hymenobacter.</title>
        <authorList>
            <person name="Liang Y."/>
            <person name="Feng F."/>
        </authorList>
    </citation>
    <scope>NUCLEOTIDE SEQUENCE [LARGE SCALE GENOMIC DNA]</scope>
    <source>
        <strain evidence="2">MIMBbqt21</strain>
    </source>
</reference>
<feature type="transmembrane region" description="Helical" evidence="1">
    <location>
        <begin position="109"/>
        <end position="129"/>
    </location>
</feature>
<dbReference type="Pfam" id="PF19528">
    <property type="entry name" value="DUF6056"/>
    <property type="match status" value="1"/>
</dbReference>
<dbReference type="Proteomes" id="UP000194873">
    <property type="component" value="Unassembled WGS sequence"/>
</dbReference>
<keyword evidence="3" id="KW-1185">Reference proteome</keyword>
<feature type="transmembrane region" description="Helical" evidence="1">
    <location>
        <begin position="340"/>
        <end position="359"/>
    </location>
</feature>
<keyword evidence="1" id="KW-1133">Transmembrane helix</keyword>
<keyword evidence="1" id="KW-0472">Membrane</keyword>
<feature type="transmembrane region" description="Helical" evidence="1">
    <location>
        <begin position="265"/>
        <end position="288"/>
    </location>
</feature>
<dbReference type="OrthoDB" id="865426at2"/>
<dbReference type="AlphaFoldDB" id="A0A243W5F6"/>
<dbReference type="EMBL" id="MTSE01000046">
    <property type="protein sequence ID" value="OUJ68671.1"/>
    <property type="molecule type" value="Genomic_DNA"/>
</dbReference>
<gene>
    <name evidence="2" type="ORF">BXP70_27675</name>
</gene>
<evidence type="ECO:0000256" key="1">
    <source>
        <dbReference type="SAM" id="Phobius"/>
    </source>
</evidence>
<feature type="transmembrane region" description="Helical" evidence="1">
    <location>
        <begin position="219"/>
        <end position="236"/>
    </location>
</feature>
<dbReference type="InterPro" id="IPR045691">
    <property type="entry name" value="DUF6056"/>
</dbReference>
<feature type="transmembrane region" description="Helical" evidence="1">
    <location>
        <begin position="308"/>
        <end position="328"/>
    </location>
</feature>
<name>A0A243W5F6_9BACT</name>
<proteinExistence type="predicted"/>
<feature type="transmembrane region" description="Helical" evidence="1">
    <location>
        <begin position="76"/>
        <end position="97"/>
    </location>
</feature>
<feature type="transmembrane region" description="Helical" evidence="1">
    <location>
        <begin position="135"/>
        <end position="160"/>
    </location>
</feature>
<evidence type="ECO:0000313" key="3">
    <source>
        <dbReference type="Proteomes" id="UP000194873"/>
    </source>
</evidence>
<dbReference type="RefSeq" id="WP_086597353.1">
    <property type="nucleotide sequence ID" value="NZ_MTSE01000046.1"/>
</dbReference>
<keyword evidence="1" id="KW-0812">Transmembrane</keyword>
<evidence type="ECO:0008006" key="4">
    <source>
        <dbReference type="Google" id="ProtNLM"/>
    </source>
</evidence>
<comment type="caution">
    <text evidence="2">The sequence shown here is derived from an EMBL/GenBank/DDBJ whole genome shotgun (WGS) entry which is preliminary data.</text>
</comment>
<organism evidence="2 3">
    <name type="scientific">Hymenobacter crusticola</name>
    <dbReference type="NCBI Taxonomy" id="1770526"/>
    <lineage>
        <taxon>Bacteria</taxon>
        <taxon>Pseudomonadati</taxon>
        <taxon>Bacteroidota</taxon>
        <taxon>Cytophagia</taxon>
        <taxon>Cytophagales</taxon>
        <taxon>Hymenobacteraceae</taxon>
        <taxon>Hymenobacter</taxon>
    </lineage>
</organism>